<reference evidence="8" key="1">
    <citation type="submission" date="2021-01" db="EMBL/GenBank/DDBJ databases">
        <authorList>
            <person name="Corre E."/>
            <person name="Pelletier E."/>
            <person name="Niang G."/>
            <person name="Scheremetjew M."/>
            <person name="Finn R."/>
            <person name="Kale V."/>
            <person name="Holt S."/>
            <person name="Cochrane G."/>
            <person name="Meng A."/>
            <person name="Brown T."/>
            <person name="Cohen L."/>
        </authorList>
    </citation>
    <scope>NUCLEOTIDE SEQUENCE</scope>
    <source>
        <strain evidence="8">Clade-A-BCC118000</strain>
    </source>
</reference>
<evidence type="ECO:0000256" key="6">
    <source>
        <dbReference type="RuleBase" id="RU368003"/>
    </source>
</evidence>
<name>A0A7R9T3M9_9CHLO</name>
<feature type="compositionally biased region" description="Basic and acidic residues" evidence="7">
    <location>
        <begin position="149"/>
        <end position="163"/>
    </location>
</feature>
<dbReference type="GO" id="GO:0010468">
    <property type="term" value="P:regulation of gene expression"/>
    <property type="evidence" value="ECO:0007669"/>
    <property type="project" value="TreeGrafter"/>
</dbReference>
<sequence>MPAVADDALSEDAREALDEFEAATEAIERALEPFLDADRKALTKELRPLERAEVHCEAARAIVALFGMYLKTLGVDPEKHATAKEMKRVEAYRKKIEETRARLGDGARGASAGGRKASVDVETAAKAIKDGVGSPGDLLKASLAAAGGDKGDGGEDGKEDGGKKRAASANKGKGSKKAKKK</sequence>
<dbReference type="InterPro" id="IPR007146">
    <property type="entry name" value="Sas10/Utp3/C1D"/>
</dbReference>
<dbReference type="GO" id="GO:0000178">
    <property type="term" value="C:exosome (RNase complex)"/>
    <property type="evidence" value="ECO:0007669"/>
    <property type="project" value="TreeGrafter"/>
</dbReference>
<dbReference type="GO" id="GO:0005730">
    <property type="term" value="C:nucleolus"/>
    <property type="evidence" value="ECO:0007669"/>
    <property type="project" value="UniProtKB-SubCell"/>
</dbReference>
<evidence type="ECO:0000256" key="7">
    <source>
        <dbReference type="SAM" id="MobiDB-lite"/>
    </source>
</evidence>
<feature type="region of interest" description="Disordered" evidence="7">
    <location>
        <begin position="130"/>
        <end position="181"/>
    </location>
</feature>
<evidence type="ECO:0000256" key="2">
    <source>
        <dbReference type="ARBA" id="ARBA00009154"/>
    </source>
</evidence>
<keyword evidence="6" id="KW-0238">DNA-binding</keyword>
<dbReference type="PANTHER" id="PTHR15341:SF3">
    <property type="entry name" value="NUCLEAR NUCLEIC ACID-BINDING PROTEIN C1D"/>
    <property type="match status" value="1"/>
</dbReference>
<feature type="compositionally biased region" description="Low complexity" evidence="7">
    <location>
        <begin position="136"/>
        <end position="147"/>
    </location>
</feature>
<accession>A0A7R9T3M9</accession>
<evidence type="ECO:0000256" key="3">
    <source>
        <dbReference type="ARBA" id="ARBA00022552"/>
    </source>
</evidence>
<protein>
    <recommendedName>
        <fullName evidence="6">Nuclear nucleic acid-binding protein C1D</fullName>
    </recommendedName>
</protein>
<keyword evidence="6" id="KW-0963">Cytoplasm</keyword>
<comment type="function">
    <text evidence="6">Plays a role in the recruitment of the exosome to pre-rRNA to mediate the 3'-5' end processing of the 5.8S rRNA.</text>
</comment>
<dbReference type="PANTHER" id="PTHR15341">
    <property type="entry name" value="SUN-COR STEROID HORMONE RECEPTOR CO-REPRESSOR"/>
    <property type="match status" value="1"/>
</dbReference>
<gene>
    <name evidence="8" type="ORF">OLUC0939_LOCUS3461</name>
</gene>
<dbReference type="InterPro" id="IPR011082">
    <property type="entry name" value="Exosome-assoc_fac/DNA_repair"/>
</dbReference>
<evidence type="ECO:0000313" key="8">
    <source>
        <dbReference type="EMBL" id="CAD8222737.1"/>
    </source>
</evidence>
<comment type="subcellular location">
    <subcellularLocation>
        <location evidence="6">Cytoplasm</location>
    </subcellularLocation>
    <subcellularLocation>
        <location evidence="6">Nucleus</location>
        <location evidence="6">Nucleolus</location>
    </subcellularLocation>
    <subcellularLocation>
        <location evidence="1 6">Nucleus</location>
    </subcellularLocation>
</comment>
<organism evidence="8">
    <name type="scientific">Ostreococcus sp. 'lucimarinus'</name>
    <dbReference type="NCBI Taxonomy" id="242159"/>
    <lineage>
        <taxon>Eukaryota</taxon>
        <taxon>Viridiplantae</taxon>
        <taxon>Chlorophyta</taxon>
        <taxon>Mamiellophyceae</taxon>
        <taxon>Mamiellales</taxon>
        <taxon>Bathycoccaceae</taxon>
        <taxon>Ostreococcus</taxon>
    </lineage>
</organism>
<comment type="similarity">
    <text evidence="2 6">Belongs to the C1D family.</text>
</comment>
<evidence type="ECO:0000256" key="5">
    <source>
        <dbReference type="ARBA" id="ARBA00023242"/>
    </source>
</evidence>
<proteinExistence type="inferred from homology"/>
<dbReference type="GO" id="GO:0005737">
    <property type="term" value="C:cytoplasm"/>
    <property type="evidence" value="ECO:0007669"/>
    <property type="project" value="UniProtKB-SubCell"/>
</dbReference>
<dbReference type="Pfam" id="PF04000">
    <property type="entry name" value="Sas10_Utp3"/>
    <property type="match status" value="1"/>
</dbReference>
<dbReference type="GO" id="GO:0000460">
    <property type="term" value="P:maturation of 5.8S rRNA"/>
    <property type="evidence" value="ECO:0007669"/>
    <property type="project" value="TreeGrafter"/>
</dbReference>
<dbReference type="GO" id="GO:0003723">
    <property type="term" value="F:RNA binding"/>
    <property type="evidence" value="ECO:0007669"/>
    <property type="project" value="UniProtKB-UniRule"/>
</dbReference>
<dbReference type="GO" id="GO:0003677">
    <property type="term" value="F:DNA binding"/>
    <property type="evidence" value="ECO:0007669"/>
    <property type="project" value="UniProtKB-KW"/>
</dbReference>
<evidence type="ECO:0000256" key="1">
    <source>
        <dbReference type="ARBA" id="ARBA00004123"/>
    </source>
</evidence>
<keyword evidence="5 6" id="KW-0539">Nucleus</keyword>
<comment type="subunit">
    <text evidence="6">Monomer and homodimer.</text>
</comment>
<dbReference type="EMBL" id="HBDX01004024">
    <property type="protein sequence ID" value="CAD8222737.1"/>
    <property type="molecule type" value="Transcribed_RNA"/>
</dbReference>
<dbReference type="AlphaFoldDB" id="A0A7R9T3M9"/>
<keyword evidence="3 6" id="KW-0698">rRNA processing</keyword>
<keyword evidence="4 6" id="KW-0694">RNA-binding</keyword>
<evidence type="ECO:0000256" key="4">
    <source>
        <dbReference type="ARBA" id="ARBA00022884"/>
    </source>
</evidence>